<feature type="compositionally biased region" description="Polar residues" evidence="1">
    <location>
        <begin position="1"/>
        <end position="22"/>
    </location>
</feature>
<gene>
    <name evidence="2" type="ORF">BD310DRAFT_918181</name>
</gene>
<evidence type="ECO:0000313" key="3">
    <source>
        <dbReference type="Proteomes" id="UP000292082"/>
    </source>
</evidence>
<sequence>MPSNSSTGESYDVTSRGTNEWGNNWDHRVSSSGDHGYHYSNKDGSYYYQNTDGSRYYNSGSGYTRHTSASGRTNERYTSSK</sequence>
<accession>A0A4Q9NVA6</accession>
<evidence type="ECO:0000313" key="2">
    <source>
        <dbReference type="EMBL" id="TBU62789.1"/>
    </source>
</evidence>
<dbReference type="AlphaFoldDB" id="A0A4Q9NVA6"/>
<dbReference type="OMA" id="NRDYGAS"/>
<feature type="compositionally biased region" description="Basic and acidic residues" evidence="1">
    <location>
        <begin position="25"/>
        <end position="41"/>
    </location>
</feature>
<organism evidence="2 3">
    <name type="scientific">Dichomitus squalens</name>
    <dbReference type="NCBI Taxonomy" id="114155"/>
    <lineage>
        <taxon>Eukaryota</taxon>
        <taxon>Fungi</taxon>
        <taxon>Dikarya</taxon>
        <taxon>Basidiomycota</taxon>
        <taxon>Agaricomycotina</taxon>
        <taxon>Agaricomycetes</taxon>
        <taxon>Polyporales</taxon>
        <taxon>Polyporaceae</taxon>
        <taxon>Dichomitus</taxon>
    </lineage>
</organism>
<feature type="region of interest" description="Disordered" evidence="1">
    <location>
        <begin position="1"/>
        <end position="81"/>
    </location>
</feature>
<protein>
    <submittedName>
        <fullName evidence="2">Uncharacterized protein</fullName>
    </submittedName>
</protein>
<dbReference type="EMBL" id="ML145092">
    <property type="protein sequence ID" value="TBU62789.1"/>
    <property type="molecule type" value="Genomic_DNA"/>
</dbReference>
<evidence type="ECO:0000256" key="1">
    <source>
        <dbReference type="SAM" id="MobiDB-lite"/>
    </source>
</evidence>
<reference evidence="2 3" key="1">
    <citation type="submission" date="2019-01" db="EMBL/GenBank/DDBJ databases">
        <title>Draft genome sequences of three monokaryotic isolates of the white-rot basidiomycete fungus Dichomitus squalens.</title>
        <authorList>
            <consortium name="DOE Joint Genome Institute"/>
            <person name="Lopez S.C."/>
            <person name="Andreopoulos B."/>
            <person name="Pangilinan J."/>
            <person name="Lipzen A."/>
            <person name="Riley R."/>
            <person name="Ahrendt S."/>
            <person name="Ng V."/>
            <person name="Barry K."/>
            <person name="Daum C."/>
            <person name="Grigoriev I.V."/>
            <person name="Hilden K.S."/>
            <person name="Makela M.R."/>
            <person name="de Vries R.P."/>
        </authorList>
    </citation>
    <scope>NUCLEOTIDE SEQUENCE [LARGE SCALE GENOMIC DNA]</scope>
    <source>
        <strain evidence="2 3">CBS 464.89</strain>
    </source>
</reference>
<dbReference type="Proteomes" id="UP000292082">
    <property type="component" value="Unassembled WGS sequence"/>
</dbReference>
<name>A0A4Q9NVA6_9APHY</name>
<keyword evidence="3" id="KW-1185">Reference proteome</keyword>
<feature type="compositionally biased region" description="Polar residues" evidence="1">
    <location>
        <begin position="47"/>
        <end position="81"/>
    </location>
</feature>
<proteinExistence type="predicted"/>